<dbReference type="Proteomes" id="UP000309033">
    <property type="component" value="Unassembled WGS sequence"/>
</dbReference>
<keyword evidence="1" id="KW-0433">Leucine-rich repeat</keyword>
<evidence type="ECO:0000256" key="2">
    <source>
        <dbReference type="ARBA" id="ARBA00022737"/>
    </source>
</evidence>
<dbReference type="PROSITE" id="PS51450">
    <property type="entry name" value="LRR"/>
    <property type="match status" value="1"/>
</dbReference>
<accession>A0A5R8YQ78</accession>
<dbReference type="InterPro" id="IPR050216">
    <property type="entry name" value="LRR_domain-containing"/>
</dbReference>
<dbReference type="AlphaFoldDB" id="A0A5R8YQ78"/>
<dbReference type="PANTHER" id="PTHR48051:SF1">
    <property type="entry name" value="RAS SUPPRESSOR PROTEIN 1"/>
    <property type="match status" value="1"/>
</dbReference>
<dbReference type="SMART" id="SM00369">
    <property type="entry name" value="LRR_TYP"/>
    <property type="match status" value="1"/>
</dbReference>
<protein>
    <submittedName>
        <fullName evidence="4">Leucine-rich repeat domain-containing protein</fullName>
    </submittedName>
</protein>
<feature type="compositionally biased region" description="Low complexity" evidence="3">
    <location>
        <begin position="249"/>
        <end position="258"/>
    </location>
</feature>
<reference evidence="4" key="1">
    <citation type="submission" date="2019-05" db="EMBL/GenBank/DDBJ databases">
        <title>Isolation, diversity and antifungal activity of Actinobacteria from wheat.</title>
        <authorList>
            <person name="Yu B."/>
        </authorList>
    </citation>
    <scope>NUCLEOTIDE SEQUENCE [LARGE SCALE GENOMIC DNA]</scope>
    <source>
        <strain evidence="4">NEAU-HEGS1-5</strain>
    </source>
</reference>
<keyword evidence="5" id="KW-1185">Reference proteome</keyword>
<sequence length="375" mass="38953">MRRVFILYLGWGSDAVGSASGTIGGTARDRTGDGPAWPPGGPAATEPVRRGGPPDQRDRFPSPSPGPPRPDETFTGRAAAGRVAGVPEPGWPPQEAVRLDGGVPVALVAAGAGLSSLPAAVRGAETLRHIDLDGNALTSLPGWIARLERLRVLWLYGNRITAIPPELGDLAALEHLGLGRDALTSVPAALLAENRLAELPASIGGMAALHELRAHDNRLAWRSSTCAGSSSTRRPPASGRCASAAASSSCESSSCRGPSARRRNDSGRPGAYGQVPAGAEGALGEREQVLVPPCHVAQVLGRPVQAEQADADEQRHDELRLEVVGRDSHPAGHFGDEPALVLPHQPHAPGEQGRSGVDEPAGLDDPARLRLVELS</sequence>
<dbReference type="InterPro" id="IPR001611">
    <property type="entry name" value="Leu-rich_rpt"/>
</dbReference>
<dbReference type="SUPFAM" id="SSF52058">
    <property type="entry name" value="L domain-like"/>
    <property type="match status" value="1"/>
</dbReference>
<dbReference type="EMBL" id="VANP01000010">
    <property type="protein sequence ID" value="TLP55609.1"/>
    <property type="molecule type" value="Genomic_DNA"/>
</dbReference>
<dbReference type="InterPro" id="IPR032675">
    <property type="entry name" value="LRR_dom_sf"/>
</dbReference>
<dbReference type="PANTHER" id="PTHR48051">
    <property type="match status" value="1"/>
</dbReference>
<dbReference type="OrthoDB" id="498873at2"/>
<feature type="region of interest" description="Disordered" evidence="3">
    <location>
        <begin position="249"/>
        <end position="277"/>
    </location>
</feature>
<keyword evidence="2" id="KW-0677">Repeat</keyword>
<proteinExistence type="predicted"/>
<evidence type="ECO:0000256" key="1">
    <source>
        <dbReference type="ARBA" id="ARBA00022614"/>
    </source>
</evidence>
<dbReference type="InterPro" id="IPR003591">
    <property type="entry name" value="Leu-rich_rpt_typical-subtyp"/>
</dbReference>
<feature type="region of interest" description="Disordered" evidence="3">
    <location>
        <begin position="18"/>
        <end position="75"/>
    </location>
</feature>
<feature type="compositionally biased region" description="Basic and acidic residues" evidence="3">
    <location>
        <begin position="365"/>
        <end position="375"/>
    </location>
</feature>
<organism evidence="4 5">
    <name type="scientific">Microbispora triticiradicis</name>
    <dbReference type="NCBI Taxonomy" id="2200763"/>
    <lineage>
        <taxon>Bacteria</taxon>
        <taxon>Bacillati</taxon>
        <taxon>Actinomycetota</taxon>
        <taxon>Actinomycetes</taxon>
        <taxon>Streptosporangiales</taxon>
        <taxon>Streptosporangiaceae</taxon>
        <taxon>Microbispora</taxon>
    </lineage>
</organism>
<gene>
    <name evidence="4" type="ORF">FED44_24470</name>
</gene>
<dbReference type="Pfam" id="PF13855">
    <property type="entry name" value="LRR_8"/>
    <property type="match status" value="1"/>
</dbReference>
<name>A0A5R8YQ78_9ACTN</name>
<evidence type="ECO:0000313" key="5">
    <source>
        <dbReference type="Proteomes" id="UP000309033"/>
    </source>
</evidence>
<comment type="caution">
    <text evidence="4">The sequence shown here is derived from an EMBL/GenBank/DDBJ whole genome shotgun (WGS) entry which is preliminary data.</text>
</comment>
<evidence type="ECO:0000256" key="3">
    <source>
        <dbReference type="SAM" id="MobiDB-lite"/>
    </source>
</evidence>
<feature type="region of interest" description="Disordered" evidence="3">
    <location>
        <begin position="327"/>
        <end position="375"/>
    </location>
</feature>
<dbReference type="Gene3D" id="3.80.10.10">
    <property type="entry name" value="Ribonuclease Inhibitor"/>
    <property type="match status" value="1"/>
</dbReference>
<dbReference type="GO" id="GO:0005737">
    <property type="term" value="C:cytoplasm"/>
    <property type="evidence" value="ECO:0007669"/>
    <property type="project" value="TreeGrafter"/>
</dbReference>
<feature type="compositionally biased region" description="Basic and acidic residues" evidence="3">
    <location>
        <begin position="327"/>
        <end position="336"/>
    </location>
</feature>
<evidence type="ECO:0000313" key="4">
    <source>
        <dbReference type="EMBL" id="TLP55609.1"/>
    </source>
</evidence>